<evidence type="ECO:0000256" key="2">
    <source>
        <dbReference type="SAM" id="MobiDB-lite"/>
    </source>
</evidence>
<name>A0A7S3IHP1_9SPIT</name>
<dbReference type="Gene3D" id="1.10.10.60">
    <property type="entry name" value="Homeodomain-like"/>
    <property type="match status" value="1"/>
</dbReference>
<evidence type="ECO:0008006" key="4">
    <source>
        <dbReference type="Google" id="ProtNLM"/>
    </source>
</evidence>
<evidence type="ECO:0000313" key="3">
    <source>
        <dbReference type="EMBL" id="CAE0323848.1"/>
    </source>
</evidence>
<feature type="region of interest" description="Disordered" evidence="2">
    <location>
        <begin position="1"/>
        <end position="37"/>
    </location>
</feature>
<protein>
    <recommendedName>
        <fullName evidence="4">Homeobox domain-containing protein</fullName>
    </recommendedName>
</protein>
<feature type="compositionally biased region" description="Polar residues" evidence="2">
    <location>
        <begin position="18"/>
        <end position="30"/>
    </location>
</feature>
<dbReference type="InterPro" id="IPR009057">
    <property type="entry name" value="Homeodomain-like_sf"/>
</dbReference>
<sequence length="201" mass="23078">MMKRLSGELQNESEHSSDSTTLGASRSSDSQTERGQIDVDKCLRVNSTCYSTASDNYKSFDLTSVVEEETEELLEKKSSQLKSASKKITKKRRDLQVSTSKGRKTKGQMKLLLSYFHLYKGKWDDELFGDLVEKTGFNKKQLNKWFWDRKKKVSEAISAKKQSYPGLIFEVTNMETGMDLTPTFKRMCVNKPIFIVEKVQN</sequence>
<dbReference type="SUPFAM" id="SSF46689">
    <property type="entry name" value="Homeodomain-like"/>
    <property type="match status" value="1"/>
</dbReference>
<evidence type="ECO:0000256" key="1">
    <source>
        <dbReference type="SAM" id="Coils"/>
    </source>
</evidence>
<dbReference type="EMBL" id="HBIH01010692">
    <property type="protein sequence ID" value="CAE0323848.1"/>
    <property type="molecule type" value="Transcribed_RNA"/>
</dbReference>
<proteinExistence type="predicted"/>
<accession>A0A7S3IHP1</accession>
<reference evidence="3" key="1">
    <citation type="submission" date="2021-01" db="EMBL/GenBank/DDBJ databases">
        <authorList>
            <person name="Corre E."/>
            <person name="Pelletier E."/>
            <person name="Niang G."/>
            <person name="Scheremetjew M."/>
            <person name="Finn R."/>
            <person name="Kale V."/>
            <person name="Holt S."/>
            <person name="Cochrane G."/>
            <person name="Meng A."/>
            <person name="Brown T."/>
            <person name="Cohen L."/>
        </authorList>
    </citation>
    <scope>NUCLEOTIDE SEQUENCE</scope>
    <source>
        <strain evidence="3">S3</strain>
    </source>
</reference>
<feature type="coiled-coil region" evidence="1">
    <location>
        <begin position="67"/>
        <end position="94"/>
    </location>
</feature>
<organism evidence="3">
    <name type="scientific">Strombidium inclinatum</name>
    <dbReference type="NCBI Taxonomy" id="197538"/>
    <lineage>
        <taxon>Eukaryota</taxon>
        <taxon>Sar</taxon>
        <taxon>Alveolata</taxon>
        <taxon>Ciliophora</taxon>
        <taxon>Intramacronucleata</taxon>
        <taxon>Spirotrichea</taxon>
        <taxon>Oligotrichia</taxon>
        <taxon>Strombidiidae</taxon>
        <taxon>Strombidium</taxon>
    </lineage>
</organism>
<keyword evidence="1" id="KW-0175">Coiled coil</keyword>
<gene>
    <name evidence="3" type="ORF">SINC0208_LOCUS4434</name>
</gene>
<dbReference type="AlphaFoldDB" id="A0A7S3IHP1"/>